<evidence type="ECO:0000313" key="3">
    <source>
        <dbReference type="Proteomes" id="UP000076881"/>
    </source>
</evidence>
<comment type="caution">
    <text evidence="2">The sequence shown here is derived from an EMBL/GenBank/DDBJ whole genome shotgun (WGS) entry which is preliminary data.</text>
</comment>
<accession>A0A162JM17</accession>
<sequence>MPDRDGAKTASMRNDQRLAALLPEFWGWRRAASQPAQQRSSYLTFLGPCGRTGVSAVKDSCGPPDSVLSDSVLLDEFGEPRFVALLDARPLIRRSSILPNKSPAKSLHSDSRVATGDSLDRGKLQSTVRLVTPML</sequence>
<evidence type="ECO:0000313" key="2">
    <source>
        <dbReference type="EMBL" id="OAA70922.1"/>
    </source>
</evidence>
<dbReference type="Proteomes" id="UP000076881">
    <property type="component" value="Unassembled WGS sequence"/>
</dbReference>
<dbReference type="AlphaFoldDB" id="A0A162JM17"/>
<reference evidence="2 3" key="1">
    <citation type="journal article" date="2016" name="Genome Biol. Evol.">
        <title>Divergent and convergent evolution of fungal pathogenicity.</title>
        <authorList>
            <person name="Shang Y."/>
            <person name="Xiao G."/>
            <person name="Zheng P."/>
            <person name="Cen K."/>
            <person name="Zhan S."/>
            <person name="Wang C."/>
        </authorList>
    </citation>
    <scope>NUCLEOTIDE SEQUENCE [LARGE SCALE GENOMIC DNA]</scope>
    <source>
        <strain evidence="2 3">RCEF 1005</strain>
    </source>
</reference>
<name>A0A162JM17_CORDF</name>
<keyword evidence="3" id="KW-1185">Reference proteome</keyword>
<gene>
    <name evidence="2" type="ORF">LEL_09513</name>
</gene>
<organism evidence="2 3">
    <name type="scientific">Akanthomyces lecanii RCEF 1005</name>
    <dbReference type="NCBI Taxonomy" id="1081108"/>
    <lineage>
        <taxon>Eukaryota</taxon>
        <taxon>Fungi</taxon>
        <taxon>Dikarya</taxon>
        <taxon>Ascomycota</taxon>
        <taxon>Pezizomycotina</taxon>
        <taxon>Sordariomycetes</taxon>
        <taxon>Hypocreomycetidae</taxon>
        <taxon>Hypocreales</taxon>
        <taxon>Cordycipitaceae</taxon>
        <taxon>Akanthomyces</taxon>
        <taxon>Cordyceps confragosa</taxon>
    </lineage>
</organism>
<proteinExistence type="predicted"/>
<feature type="region of interest" description="Disordered" evidence="1">
    <location>
        <begin position="99"/>
        <end position="118"/>
    </location>
</feature>
<dbReference type="EMBL" id="AZHF01000009">
    <property type="protein sequence ID" value="OAA70922.1"/>
    <property type="molecule type" value="Genomic_DNA"/>
</dbReference>
<evidence type="ECO:0000256" key="1">
    <source>
        <dbReference type="SAM" id="MobiDB-lite"/>
    </source>
</evidence>
<protein>
    <submittedName>
        <fullName evidence="2">Uncharacterized protein</fullName>
    </submittedName>
</protein>